<keyword evidence="2" id="KW-0472">Membrane</keyword>
<dbReference type="Proteomes" id="UP000321562">
    <property type="component" value="Unassembled WGS sequence"/>
</dbReference>
<evidence type="ECO:0000256" key="2">
    <source>
        <dbReference type="SAM" id="Phobius"/>
    </source>
</evidence>
<proteinExistence type="predicted"/>
<evidence type="ECO:0000313" key="4">
    <source>
        <dbReference type="Proteomes" id="UP000321562"/>
    </source>
</evidence>
<dbReference type="Pfam" id="PF11014">
    <property type="entry name" value="DUF2852"/>
    <property type="match status" value="1"/>
</dbReference>
<keyword evidence="2" id="KW-0812">Transmembrane</keyword>
<keyword evidence="4" id="KW-1185">Reference proteome</keyword>
<dbReference type="OrthoDB" id="9806878at2"/>
<evidence type="ECO:0000256" key="1">
    <source>
        <dbReference type="SAM" id="MobiDB-lite"/>
    </source>
</evidence>
<feature type="region of interest" description="Disordered" evidence="1">
    <location>
        <begin position="127"/>
        <end position="149"/>
    </location>
</feature>
<dbReference type="RefSeq" id="WP_147097449.1">
    <property type="nucleotide sequence ID" value="NZ_JBHUFH010000002.1"/>
</dbReference>
<keyword evidence="2" id="KW-1133">Transmembrane helix</keyword>
<evidence type="ECO:0000313" key="3">
    <source>
        <dbReference type="EMBL" id="TXB68979.1"/>
    </source>
</evidence>
<dbReference type="InterPro" id="IPR021273">
    <property type="entry name" value="DUF2852"/>
</dbReference>
<reference evidence="3 4" key="1">
    <citation type="submission" date="2019-08" db="EMBL/GenBank/DDBJ databases">
        <authorList>
            <person name="Ye J."/>
        </authorList>
    </citation>
    <scope>NUCLEOTIDE SEQUENCE [LARGE SCALE GENOMIC DNA]</scope>
    <source>
        <strain evidence="3 4">TK008</strain>
    </source>
</reference>
<feature type="compositionally biased region" description="Basic and acidic residues" evidence="1">
    <location>
        <begin position="127"/>
        <end position="141"/>
    </location>
</feature>
<sequence length="149" mass="17446">MDQGATTYYYPVRDDRPGLISRFKQGLIRARDWLDEKGRPAWIATMIAAFIFVWPVGLAILFYMIGSNRMTGCANRRKGSVRRYSGRTGNSAFDAYREETLKRLEDEHEEFMSFLTRLREARDKAEFDQFMSDRRDRRQPEDSDAPSQA</sequence>
<organism evidence="3 4">
    <name type="scientific">Paracoccus aurantiacus</name>
    <dbReference type="NCBI Taxonomy" id="2599412"/>
    <lineage>
        <taxon>Bacteria</taxon>
        <taxon>Pseudomonadati</taxon>
        <taxon>Pseudomonadota</taxon>
        <taxon>Alphaproteobacteria</taxon>
        <taxon>Rhodobacterales</taxon>
        <taxon>Paracoccaceae</taxon>
        <taxon>Paracoccus</taxon>
    </lineage>
</organism>
<dbReference type="EMBL" id="VOPL01000003">
    <property type="protein sequence ID" value="TXB68979.1"/>
    <property type="molecule type" value="Genomic_DNA"/>
</dbReference>
<name>A0A5C6S3A1_9RHOB</name>
<accession>A0A5C6S3A1</accession>
<protein>
    <submittedName>
        <fullName evidence="3">DUF2852 domain-containing protein</fullName>
    </submittedName>
</protein>
<feature type="transmembrane region" description="Helical" evidence="2">
    <location>
        <begin position="41"/>
        <end position="66"/>
    </location>
</feature>
<gene>
    <name evidence="3" type="ORF">FQV27_08310</name>
</gene>
<comment type="caution">
    <text evidence="3">The sequence shown here is derived from an EMBL/GenBank/DDBJ whole genome shotgun (WGS) entry which is preliminary data.</text>
</comment>
<dbReference type="AlphaFoldDB" id="A0A5C6S3A1"/>